<evidence type="ECO:0000313" key="10">
    <source>
        <dbReference type="Proteomes" id="UP000017819"/>
    </source>
</evidence>
<evidence type="ECO:0000256" key="6">
    <source>
        <dbReference type="ARBA" id="ARBA00022989"/>
    </source>
</evidence>
<feature type="transmembrane region" description="Helical" evidence="8">
    <location>
        <begin position="29"/>
        <end position="47"/>
    </location>
</feature>
<dbReference type="EMBL" id="AWXZ01000037">
    <property type="protein sequence ID" value="ESR23822.1"/>
    <property type="molecule type" value="Genomic_DNA"/>
</dbReference>
<dbReference type="GO" id="GO:0005886">
    <property type="term" value="C:plasma membrane"/>
    <property type="evidence" value="ECO:0007669"/>
    <property type="project" value="UniProtKB-SubCell"/>
</dbReference>
<dbReference type="Proteomes" id="UP000017819">
    <property type="component" value="Unassembled WGS sequence"/>
</dbReference>
<comment type="subcellular location">
    <subcellularLocation>
        <location evidence="8">Cell inner membrane</location>
        <topology evidence="8">Multi-pass membrane protein</topology>
    </subcellularLocation>
    <subcellularLocation>
        <location evidence="1">Cell membrane</location>
        <topology evidence="1">Multi-pass membrane protein</topology>
    </subcellularLocation>
</comment>
<evidence type="ECO:0000256" key="1">
    <source>
        <dbReference type="ARBA" id="ARBA00004651"/>
    </source>
</evidence>
<proteinExistence type="inferred from homology"/>
<dbReference type="Pfam" id="PF02652">
    <property type="entry name" value="Lactate_perm"/>
    <property type="match status" value="1"/>
</dbReference>
<dbReference type="STRING" id="631454.N177_2767"/>
<organism evidence="9 10">
    <name type="scientific">Lutibaculum baratangense AMV1</name>
    <dbReference type="NCBI Taxonomy" id="631454"/>
    <lineage>
        <taxon>Bacteria</taxon>
        <taxon>Pseudomonadati</taxon>
        <taxon>Pseudomonadota</taxon>
        <taxon>Alphaproteobacteria</taxon>
        <taxon>Hyphomicrobiales</taxon>
        <taxon>Tepidamorphaceae</taxon>
        <taxon>Lutibaculum</taxon>
    </lineage>
</organism>
<feature type="transmembrane region" description="Helical" evidence="8">
    <location>
        <begin position="104"/>
        <end position="123"/>
    </location>
</feature>
<dbReference type="PANTHER" id="PTHR30003:SF0">
    <property type="entry name" value="GLYCOLATE PERMEASE GLCA-RELATED"/>
    <property type="match status" value="1"/>
</dbReference>
<evidence type="ECO:0000313" key="9">
    <source>
        <dbReference type="EMBL" id="ESR23822.1"/>
    </source>
</evidence>
<keyword evidence="4" id="KW-1003">Cell membrane</keyword>
<name>V4QVN7_9HYPH</name>
<feature type="transmembrane region" description="Helical" evidence="8">
    <location>
        <begin position="244"/>
        <end position="262"/>
    </location>
</feature>
<accession>V4QVN7</accession>
<dbReference type="GO" id="GO:0015295">
    <property type="term" value="F:solute:proton symporter activity"/>
    <property type="evidence" value="ECO:0007669"/>
    <property type="project" value="TreeGrafter"/>
</dbReference>
<dbReference type="eggNOG" id="COG1620">
    <property type="taxonomic scope" value="Bacteria"/>
</dbReference>
<keyword evidence="8" id="KW-0997">Cell inner membrane</keyword>
<feature type="transmembrane region" description="Helical" evidence="8">
    <location>
        <begin position="363"/>
        <end position="381"/>
    </location>
</feature>
<keyword evidence="10" id="KW-1185">Reference proteome</keyword>
<feature type="transmembrane region" description="Helical" evidence="8">
    <location>
        <begin position="135"/>
        <end position="164"/>
    </location>
</feature>
<feature type="transmembrane region" description="Helical" evidence="8">
    <location>
        <begin position="59"/>
        <end position="84"/>
    </location>
</feature>
<feature type="transmembrane region" description="Helical" evidence="8">
    <location>
        <begin position="481"/>
        <end position="500"/>
    </location>
</feature>
<keyword evidence="3 8" id="KW-0813">Transport</keyword>
<dbReference type="InterPro" id="IPR003804">
    <property type="entry name" value="Lactate_perm"/>
</dbReference>
<dbReference type="RefSeq" id="WP_023432892.1">
    <property type="nucleotide sequence ID" value="NZ_AWXZ01000037.1"/>
</dbReference>
<comment type="function">
    <text evidence="8">Uptake of L-lactate across the membrane. Can also transport D-lactate and glycolate.</text>
</comment>
<comment type="caution">
    <text evidence="9">The sequence shown here is derived from an EMBL/GenBank/DDBJ whole genome shotgun (WGS) entry which is preliminary data.</text>
</comment>
<evidence type="ECO:0000256" key="2">
    <source>
        <dbReference type="ARBA" id="ARBA00010100"/>
    </source>
</evidence>
<dbReference type="PATRIC" id="fig|631454.5.peg.2732"/>
<sequence length="501" mass="50625">MHALLALAPVLLILGLMVGLRWPAVHAGALGLALTLAVALFGFDYGGGSEGFAPAVGGALAEAVFVAATIAWIIFPALCIYELQLRGGAFDVLKAALLRITDDPRILVLLVAWFFGLFMEGAAGFGTPVALAAPLLVGLGFTPVSAVTLVMIGHAAGVSFGAVGTPILPQMAATGFSGLELSRATGLLHGLLGWILLLFVFAVARRAAPRPASGAGWGVAGAAAGCFLVPYLSIAWFVGPELPTLGGALLGAVAFVALLHVGRADASAGPAAGTPAELWRASLPYLVLLVLVLLTRLVPPLQAATRSVEWTWALEGGFAGSFQPLYHPGTMLFLGFVLGGLLQGRRAAELRAAAGAAAARLPLVLLALVAMLGIARLMVHAGMIGSLAEAAATMFGGAWPALAPSVGVLGTFVTGSATASNILLTDFQVATAERLGLDVLWLAAAQGFGAAVGNIVCPHNVIAGGATVGLQGREGEVLRRTAVACLAYALAGGALVLLIVA</sequence>
<protein>
    <recommendedName>
        <fullName evidence="8">L-lactate permease</fullName>
    </recommendedName>
</protein>
<keyword evidence="6 8" id="KW-1133">Transmembrane helix</keyword>
<evidence type="ECO:0000256" key="5">
    <source>
        <dbReference type="ARBA" id="ARBA00022692"/>
    </source>
</evidence>
<feature type="transmembrane region" description="Helical" evidence="8">
    <location>
        <begin position="325"/>
        <end position="342"/>
    </location>
</feature>
<feature type="transmembrane region" description="Helical" evidence="8">
    <location>
        <begin position="283"/>
        <end position="305"/>
    </location>
</feature>
<dbReference type="AlphaFoldDB" id="V4QVN7"/>
<keyword evidence="5 8" id="KW-0812">Transmembrane</keyword>
<comment type="similarity">
    <text evidence="2 8">Belongs to the lactate permease family.</text>
</comment>
<evidence type="ECO:0000256" key="7">
    <source>
        <dbReference type="ARBA" id="ARBA00023136"/>
    </source>
</evidence>
<dbReference type="OrthoDB" id="9761056at2"/>
<gene>
    <name evidence="9" type="ORF">N177_2767</name>
</gene>
<keyword evidence="7 8" id="KW-0472">Membrane</keyword>
<feature type="transmembrane region" description="Helical" evidence="8">
    <location>
        <begin position="184"/>
        <end position="204"/>
    </location>
</feature>
<evidence type="ECO:0000256" key="8">
    <source>
        <dbReference type="RuleBase" id="RU365092"/>
    </source>
</evidence>
<feature type="transmembrane region" description="Helical" evidence="8">
    <location>
        <begin position="401"/>
        <end position="424"/>
    </location>
</feature>
<evidence type="ECO:0000256" key="3">
    <source>
        <dbReference type="ARBA" id="ARBA00022448"/>
    </source>
</evidence>
<reference evidence="9 10" key="1">
    <citation type="journal article" date="2014" name="Genome Announc.">
        <title>Draft Genome Sequence of Lutibaculum baratangense Strain AMV1T, Isolated from a Mud Volcano in Andamans, India.</title>
        <authorList>
            <person name="Singh A."/>
            <person name="Sreenivas A."/>
            <person name="Sathyanarayana Reddy G."/>
            <person name="Pinnaka A.K."/>
            <person name="Shivaji S."/>
        </authorList>
    </citation>
    <scope>NUCLEOTIDE SEQUENCE [LARGE SCALE GENOMIC DNA]</scope>
    <source>
        <strain evidence="9 10">AMV1</strain>
    </source>
</reference>
<dbReference type="PANTHER" id="PTHR30003">
    <property type="entry name" value="L-LACTATE PERMEASE"/>
    <property type="match status" value="1"/>
</dbReference>
<dbReference type="GO" id="GO:0015129">
    <property type="term" value="F:lactate transmembrane transporter activity"/>
    <property type="evidence" value="ECO:0007669"/>
    <property type="project" value="UniProtKB-UniRule"/>
</dbReference>
<feature type="transmembrane region" description="Helical" evidence="8">
    <location>
        <begin position="216"/>
        <end position="238"/>
    </location>
</feature>
<evidence type="ECO:0000256" key="4">
    <source>
        <dbReference type="ARBA" id="ARBA00022475"/>
    </source>
</evidence>